<dbReference type="GO" id="GO:0016020">
    <property type="term" value="C:membrane"/>
    <property type="evidence" value="ECO:0007669"/>
    <property type="project" value="UniProtKB-SubCell"/>
</dbReference>
<keyword evidence="4 6" id="KW-1133">Transmembrane helix</keyword>
<dbReference type="OMA" id="FANCHPQ"/>
<sequence>MKRYNSVIVLLLFLFCQYCLGYKHHLSIENDIRPNFHIEGFGFGKGGVFQATITNWKINGEQLDLNDSAMVASVGFEIKVTKIEDNQNIEDFTYTNCSERLKAADYTIFYTGEITNKTIEIDGTDNIEGIYGLYYINCNPSATTTFNLVLEEYNVNSKGEISYLPIGLSPLPTVYVIFSIAFFALLAFWVLGFLRGGNLDGKRINRVHWLCAAYLLIQSISILFEGIEYHYIKTTGSPNGWNIAYYIFATLQGLFFIVLIALIGTGWYFIKPFLSDRDKTIFMIVIPLQILDNIALIMVDENSPGSIGWVSWYHLLTVVDILCCIAITCPIVWSIKHLRDGSQGDDKAAQNLQKLKLFRQFYLFVVFYLYFTRIIVILLKATLPFKLLWVGDFCLNLASVIFYAAVGYQFRPSADNPYFRLPTAEEEGVILAERDKELAEED</sequence>
<dbReference type="Pfam" id="PF06814">
    <property type="entry name" value="GOST_TM"/>
    <property type="match status" value="1"/>
</dbReference>
<evidence type="ECO:0000256" key="4">
    <source>
        <dbReference type="ARBA" id="ARBA00022989"/>
    </source>
</evidence>
<evidence type="ECO:0000256" key="5">
    <source>
        <dbReference type="ARBA" id="ARBA00023136"/>
    </source>
</evidence>
<dbReference type="InterPro" id="IPR009637">
    <property type="entry name" value="GPR107/GPR108-like"/>
</dbReference>
<dbReference type="GO" id="GO:0005794">
    <property type="term" value="C:Golgi apparatus"/>
    <property type="evidence" value="ECO:0007669"/>
    <property type="project" value="TreeGrafter"/>
</dbReference>
<feature type="chain" id="PRO_5007592901" evidence="7">
    <location>
        <begin position="22"/>
        <end position="442"/>
    </location>
</feature>
<protein>
    <submittedName>
        <fullName evidence="9">Seven transmembrane domain protein</fullName>
    </submittedName>
</protein>
<gene>
    <name evidence="9" type="ORF">DLAC_09536</name>
</gene>
<organism evidence="9 10">
    <name type="scientific">Tieghemostelium lacteum</name>
    <name type="common">Slime mold</name>
    <name type="synonym">Dictyostelium lacteum</name>
    <dbReference type="NCBI Taxonomy" id="361077"/>
    <lineage>
        <taxon>Eukaryota</taxon>
        <taxon>Amoebozoa</taxon>
        <taxon>Evosea</taxon>
        <taxon>Eumycetozoa</taxon>
        <taxon>Dictyostelia</taxon>
        <taxon>Dictyosteliales</taxon>
        <taxon>Raperosteliaceae</taxon>
        <taxon>Tieghemostelium</taxon>
    </lineage>
</organism>
<feature type="transmembrane region" description="Helical" evidence="6">
    <location>
        <begin position="244"/>
        <end position="269"/>
    </location>
</feature>
<evidence type="ECO:0000313" key="9">
    <source>
        <dbReference type="EMBL" id="KYQ89580.1"/>
    </source>
</evidence>
<evidence type="ECO:0000256" key="2">
    <source>
        <dbReference type="ARBA" id="ARBA00022692"/>
    </source>
</evidence>
<comment type="caution">
    <text evidence="9">The sequence shown here is derived from an EMBL/GenBank/DDBJ whole genome shotgun (WGS) entry which is preliminary data.</text>
</comment>
<feature type="transmembrane region" description="Helical" evidence="6">
    <location>
        <begin position="206"/>
        <end position="224"/>
    </location>
</feature>
<evidence type="ECO:0000256" key="6">
    <source>
        <dbReference type="SAM" id="Phobius"/>
    </source>
</evidence>
<keyword evidence="3 7" id="KW-0732">Signal</keyword>
<feature type="transmembrane region" description="Helical" evidence="6">
    <location>
        <begin position="311"/>
        <end position="333"/>
    </location>
</feature>
<evidence type="ECO:0000256" key="1">
    <source>
        <dbReference type="ARBA" id="ARBA00004141"/>
    </source>
</evidence>
<dbReference type="AlphaFoldDB" id="A0A151Z6J5"/>
<dbReference type="EMBL" id="LODT01000039">
    <property type="protein sequence ID" value="KYQ89580.1"/>
    <property type="molecule type" value="Genomic_DNA"/>
</dbReference>
<feature type="transmembrane region" description="Helical" evidence="6">
    <location>
        <begin position="281"/>
        <end position="299"/>
    </location>
</feature>
<feature type="domain" description="GOST seven transmembrane" evidence="8">
    <location>
        <begin position="170"/>
        <end position="417"/>
    </location>
</feature>
<dbReference type="PANTHER" id="PTHR21229">
    <property type="entry name" value="LUNG SEVEN TRANSMEMBRANE RECEPTOR"/>
    <property type="match status" value="1"/>
</dbReference>
<evidence type="ECO:0000256" key="3">
    <source>
        <dbReference type="ARBA" id="ARBA00022729"/>
    </source>
</evidence>
<proteinExistence type="predicted"/>
<evidence type="ECO:0000259" key="8">
    <source>
        <dbReference type="Pfam" id="PF06814"/>
    </source>
</evidence>
<dbReference type="PANTHER" id="PTHR21229:SF2">
    <property type="entry name" value="RE59932P"/>
    <property type="match status" value="1"/>
</dbReference>
<keyword evidence="10" id="KW-1185">Reference proteome</keyword>
<feature type="transmembrane region" description="Helical" evidence="6">
    <location>
        <begin position="387"/>
        <end position="410"/>
    </location>
</feature>
<dbReference type="InterPro" id="IPR053937">
    <property type="entry name" value="GOST_TM"/>
</dbReference>
<dbReference type="Proteomes" id="UP000076078">
    <property type="component" value="Unassembled WGS sequence"/>
</dbReference>
<feature type="signal peptide" evidence="7">
    <location>
        <begin position="1"/>
        <end position="21"/>
    </location>
</feature>
<dbReference type="OrthoDB" id="29657at2759"/>
<evidence type="ECO:0000256" key="7">
    <source>
        <dbReference type="SAM" id="SignalP"/>
    </source>
</evidence>
<feature type="transmembrane region" description="Helical" evidence="6">
    <location>
        <begin position="361"/>
        <end position="381"/>
    </location>
</feature>
<dbReference type="FunCoup" id="A0A151Z6J5">
    <property type="interactions" value="192"/>
</dbReference>
<comment type="subcellular location">
    <subcellularLocation>
        <location evidence="1">Membrane</location>
        <topology evidence="1">Multi-pass membrane protein</topology>
    </subcellularLocation>
</comment>
<dbReference type="InParanoid" id="A0A151Z6J5"/>
<keyword evidence="2 6" id="KW-0812">Transmembrane</keyword>
<reference evidence="9 10" key="1">
    <citation type="submission" date="2015-12" db="EMBL/GenBank/DDBJ databases">
        <title>Dictyostelia acquired genes for synthesis and detection of signals that induce cell-type specialization by lateral gene transfer from prokaryotes.</title>
        <authorList>
            <person name="Gloeckner G."/>
            <person name="Schaap P."/>
        </authorList>
    </citation>
    <scope>NUCLEOTIDE SEQUENCE [LARGE SCALE GENOMIC DNA]</scope>
    <source>
        <strain evidence="9 10">TK</strain>
    </source>
</reference>
<accession>A0A151Z6J5</accession>
<keyword evidence="5 6" id="KW-0472">Membrane</keyword>
<feature type="transmembrane region" description="Helical" evidence="6">
    <location>
        <begin position="174"/>
        <end position="194"/>
    </location>
</feature>
<evidence type="ECO:0000313" key="10">
    <source>
        <dbReference type="Proteomes" id="UP000076078"/>
    </source>
</evidence>
<name>A0A151Z6J5_TIELA</name>